<dbReference type="PANTHER" id="PTHR22617">
    <property type="entry name" value="CHEMOTAXIS SENSOR HISTIDINE KINASE-RELATED"/>
    <property type="match status" value="1"/>
</dbReference>
<evidence type="ECO:0000313" key="2">
    <source>
        <dbReference type="EMBL" id="TCS43220.1"/>
    </source>
</evidence>
<dbReference type="OrthoDB" id="5298045at2"/>
<sequence length="178" mass="19888">MADQTPLSLLRKLDSRVRSSAVGLPEQQEIAETWSGIGFRIGGHHFVSPMSEVTELLRVPAYTRLPNVKPWVLGVSNIRGRLIPLIDLGLFLSNETSVPIRSRRILVVEKDEQSDGLVVDGVDGMQYFPIDSYSDQVPDMPESIKPFVSGHFVKDSITWSRFNMGMLTENDKFQDVAG</sequence>
<dbReference type="RefSeq" id="WP_132699940.1">
    <property type="nucleotide sequence ID" value="NZ_SLZR01000002.1"/>
</dbReference>
<dbReference type="Gene3D" id="2.40.50.180">
    <property type="entry name" value="CheA-289, Domain 4"/>
    <property type="match status" value="1"/>
</dbReference>
<dbReference type="InterPro" id="IPR036061">
    <property type="entry name" value="CheW-like_dom_sf"/>
</dbReference>
<accession>A0A4R3IAA1</accession>
<keyword evidence="3" id="KW-1185">Reference proteome</keyword>
<comment type="caution">
    <text evidence="2">The sequence shown here is derived from an EMBL/GenBank/DDBJ whole genome shotgun (WGS) entry which is preliminary data.</text>
</comment>
<dbReference type="InterPro" id="IPR002545">
    <property type="entry name" value="CheW-lke_dom"/>
</dbReference>
<evidence type="ECO:0000313" key="3">
    <source>
        <dbReference type="Proteomes" id="UP000295793"/>
    </source>
</evidence>
<dbReference type="PROSITE" id="PS50851">
    <property type="entry name" value="CHEW"/>
    <property type="match status" value="1"/>
</dbReference>
<evidence type="ECO:0000259" key="1">
    <source>
        <dbReference type="PROSITE" id="PS50851"/>
    </source>
</evidence>
<name>A0A4R3IAA1_9GAMM</name>
<dbReference type="GO" id="GO:0007165">
    <property type="term" value="P:signal transduction"/>
    <property type="evidence" value="ECO:0007669"/>
    <property type="project" value="InterPro"/>
</dbReference>
<organism evidence="2 3">
    <name type="scientific">Reinekea marinisedimentorum</name>
    <dbReference type="NCBI Taxonomy" id="230495"/>
    <lineage>
        <taxon>Bacteria</taxon>
        <taxon>Pseudomonadati</taxon>
        <taxon>Pseudomonadota</taxon>
        <taxon>Gammaproteobacteria</taxon>
        <taxon>Oceanospirillales</taxon>
        <taxon>Saccharospirillaceae</taxon>
        <taxon>Reinekea</taxon>
    </lineage>
</organism>
<dbReference type="PANTHER" id="PTHR22617:SF43">
    <property type="entry name" value="PROTEIN PILI"/>
    <property type="match status" value="1"/>
</dbReference>
<dbReference type="Gene3D" id="2.30.30.40">
    <property type="entry name" value="SH3 Domains"/>
    <property type="match status" value="1"/>
</dbReference>
<dbReference type="SUPFAM" id="SSF50341">
    <property type="entry name" value="CheW-like"/>
    <property type="match status" value="1"/>
</dbReference>
<reference evidence="2 3" key="1">
    <citation type="submission" date="2019-03" db="EMBL/GenBank/DDBJ databases">
        <title>Genomic Encyclopedia of Archaeal and Bacterial Type Strains, Phase II (KMG-II): from individual species to whole genera.</title>
        <authorList>
            <person name="Goeker M."/>
        </authorList>
    </citation>
    <scope>NUCLEOTIDE SEQUENCE [LARGE SCALE GENOMIC DNA]</scope>
    <source>
        <strain evidence="2 3">DSM 15388</strain>
    </source>
</reference>
<dbReference type="GO" id="GO:0005829">
    <property type="term" value="C:cytosol"/>
    <property type="evidence" value="ECO:0007669"/>
    <property type="project" value="TreeGrafter"/>
</dbReference>
<gene>
    <name evidence="2" type="ORF">BCF53_102246</name>
</gene>
<proteinExistence type="predicted"/>
<protein>
    <submittedName>
        <fullName evidence="2">Twitching motility protein PilI</fullName>
    </submittedName>
</protein>
<dbReference type="Proteomes" id="UP000295793">
    <property type="component" value="Unassembled WGS sequence"/>
</dbReference>
<dbReference type="AlphaFoldDB" id="A0A4R3IAA1"/>
<dbReference type="InterPro" id="IPR039315">
    <property type="entry name" value="CheW"/>
</dbReference>
<dbReference type="SMART" id="SM00260">
    <property type="entry name" value="CheW"/>
    <property type="match status" value="1"/>
</dbReference>
<feature type="domain" description="CheW-like" evidence="1">
    <location>
        <begin position="33"/>
        <end position="173"/>
    </location>
</feature>
<dbReference type="GO" id="GO:0006935">
    <property type="term" value="P:chemotaxis"/>
    <property type="evidence" value="ECO:0007669"/>
    <property type="project" value="InterPro"/>
</dbReference>
<dbReference type="Pfam" id="PF01584">
    <property type="entry name" value="CheW"/>
    <property type="match status" value="1"/>
</dbReference>
<dbReference type="EMBL" id="SLZR01000002">
    <property type="protein sequence ID" value="TCS43220.1"/>
    <property type="molecule type" value="Genomic_DNA"/>
</dbReference>